<dbReference type="InterPro" id="IPR036396">
    <property type="entry name" value="Cyt_P450_sf"/>
</dbReference>
<keyword evidence="3" id="KW-1185">Reference proteome</keyword>
<proteinExistence type="predicted"/>
<evidence type="ECO:0000313" key="2">
    <source>
        <dbReference type="EMBL" id="KJK46813.1"/>
    </source>
</evidence>
<dbReference type="RefSeq" id="WP_045313524.1">
    <property type="nucleotide sequence ID" value="NZ_JYJG01000153.1"/>
</dbReference>
<dbReference type="PATRIC" id="fig|68170.10.peg.5528"/>
<accession>A0A0F0GZF1</accession>
<feature type="region of interest" description="Disordered" evidence="1">
    <location>
        <begin position="46"/>
        <end position="77"/>
    </location>
</feature>
<gene>
    <name evidence="2" type="ORF">UK23_22240</name>
</gene>
<dbReference type="GO" id="GO:0016705">
    <property type="term" value="F:oxidoreductase activity, acting on paired donors, with incorporation or reduction of molecular oxygen"/>
    <property type="evidence" value="ECO:0007669"/>
    <property type="project" value="InterPro"/>
</dbReference>
<feature type="region of interest" description="Disordered" evidence="1">
    <location>
        <begin position="1"/>
        <end position="28"/>
    </location>
</feature>
<dbReference type="AlphaFoldDB" id="A0A0F0GZF1"/>
<dbReference type="GO" id="GO:0020037">
    <property type="term" value="F:heme binding"/>
    <property type="evidence" value="ECO:0007669"/>
    <property type="project" value="InterPro"/>
</dbReference>
<dbReference type="Proteomes" id="UP000033393">
    <property type="component" value="Unassembled WGS sequence"/>
</dbReference>
<dbReference type="Gene3D" id="1.10.630.10">
    <property type="entry name" value="Cytochrome P450"/>
    <property type="match status" value="1"/>
</dbReference>
<protein>
    <submittedName>
        <fullName evidence="2">Uncharacterized protein</fullName>
    </submittedName>
</protein>
<dbReference type="GO" id="GO:0004497">
    <property type="term" value="F:monooxygenase activity"/>
    <property type="evidence" value="ECO:0007669"/>
    <property type="project" value="InterPro"/>
</dbReference>
<dbReference type="SUPFAM" id="SSF48264">
    <property type="entry name" value="Cytochrome P450"/>
    <property type="match status" value="1"/>
</dbReference>
<evidence type="ECO:0000256" key="1">
    <source>
        <dbReference type="SAM" id="MobiDB-lite"/>
    </source>
</evidence>
<organism evidence="2 3">
    <name type="scientific">Lentzea aerocolonigenes</name>
    <name type="common">Lechevalieria aerocolonigenes</name>
    <name type="synonym">Saccharothrix aerocolonigenes</name>
    <dbReference type="NCBI Taxonomy" id="68170"/>
    <lineage>
        <taxon>Bacteria</taxon>
        <taxon>Bacillati</taxon>
        <taxon>Actinomycetota</taxon>
        <taxon>Actinomycetes</taxon>
        <taxon>Pseudonocardiales</taxon>
        <taxon>Pseudonocardiaceae</taxon>
        <taxon>Lentzea</taxon>
    </lineage>
</organism>
<dbReference type="EMBL" id="JYJG01000153">
    <property type="protein sequence ID" value="KJK46813.1"/>
    <property type="molecule type" value="Genomic_DNA"/>
</dbReference>
<name>A0A0F0GZF1_LENAE</name>
<reference evidence="2 3" key="1">
    <citation type="submission" date="2015-02" db="EMBL/GenBank/DDBJ databases">
        <authorList>
            <person name="Ju K.-S."/>
            <person name="Doroghazi J.R."/>
            <person name="Metcalf W."/>
        </authorList>
    </citation>
    <scope>NUCLEOTIDE SEQUENCE [LARGE SCALE GENOMIC DNA]</scope>
    <source>
        <strain evidence="2 3">NRRL B-16140</strain>
    </source>
</reference>
<sequence length="77" mass="8469">MTTLKPTPVSPHPAKAGQDHDSRLWTDPHRFDPRRFLDRAIGARDLVPQGAGDPHTGHRCPGEPCPRSGVRLAARQT</sequence>
<dbReference type="GO" id="GO:0005506">
    <property type="term" value="F:iron ion binding"/>
    <property type="evidence" value="ECO:0007669"/>
    <property type="project" value="InterPro"/>
</dbReference>
<evidence type="ECO:0000313" key="3">
    <source>
        <dbReference type="Proteomes" id="UP000033393"/>
    </source>
</evidence>
<comment type="caution">
    <text evidence="2">The sequence shown here is derived from an EMBL/GenBank/DDBJ whole genome shotgun (WGS) entry which is preliminary data.</text>
</comment>
<feature type="compositionally biased region" description="Basic and acidic residues" evidence="1">
    <location>
        <begin position="17"/>
        <end position="28"/>
    </location>
</feature>